<dbReference type="AlphaFoldDB" id="A0A7W7HIN1"/>
<evidence type="ECO:0000313" key="6">
    <source>
        <dbReference type="EMBL" id="GIE44227.1"/>
    </source>
</evidence>
<comment type="caution">
    <text evidence="7">The sequence shown here is derived from an EMBL/GenBank/DDBJ whole genome shotgun (WGS) entry which is preliminary data.</text>
</comment>
<dbReference type="Proteomes" id="UP000631312">
    <property type="component" value="Unassembled WGS sequence"/>
</dbReference>
<feature type="transmembrane region" description="Helical" evidence="5">
    <location>
        <begin position="20"/>
        <end position="42"/>
    </location>
</feature>
<dbReference type="EMBL" id="JACHNC010000001">
    <property type="protein sequence ID" value="MBB4751241.1"/>
    <property type="molecule type" value="Genomic_DNA"/>
</dbReference>
<keyword evidence="4 5" id="KW-0472">Membrane</keyword>
<evidence type="ECO:0008006" key="10">
    <source>
        <dbReference type="Google" id="ProtNLM"/>
    </source>
</evidence>
<keyword evidence="2" id="KW-0333">Golgi apparatus</keyword>
<dbReference type="GO" id="GO:0012505">
    <property type="term" value="C:endomembrane system"/>
    <property type="evidence" value="ECO:0007669"/>
    <property type="project" value="UniProtKB-ARBA"/>
</dbReference>
<keyword evidence="9" id="KW-1185">Reference proteome</keyword>
<keyword evidence="5" id="KW-0812">Transmembrane</keyword>
<sequence length="214" mass="23375">MKLAPADDFYLAAHDGIGGRLLITAELLGAGLGAALLGELMFWRRLQPDGDMVHVIDPRPTGDRATLVLLERLAATPGPHALRRWIAHLATSGMAVDLVEKRLIAAGAIRWEAKRRLLGSHPPQLVFADPKSTGEPTTRIRTHLSYNETLETADLMLATLIIATGLDAYVLDNCNPRDRARLFDQFRRHLPRALGDLAGQVKEAAEDLAATRIA</sequence>
<dbReference type="InterPro" id="IPR038261">
    <property type="entry name" value="GPP34-like_sf"/>
</dbReference>
<dbReference type="RefSeq" id="WP_188123300.1">
    <property type="nucleotide sequence ID" value="NZ_BOMP01000121.1"/>
</dbReference>
<reference evidence="7 8" key="1">
    <citation type="submission" date="2020-08" db="EMBL/GenBank/DDBJ databases">
        <title>Sequencing the genomes of 1000 actinobacteria strains.</title>
        <authorList>
            <person name="Klenk H.-P."/>
        </authorList>
    </citation>
    <scope>NUCLEOTIDE SEQUENCE [LARGE SCALE GENOMIC DNA]</scope>
    <source>
        <strain evidence="7 8">DSM 43150</strain>
    </source>
</reference>
<dbReference type="Gene3D" id="1.10.3630.10">
    <property type="entry name" value="yeast vps74-n-term truncation variant domain like"/>
    <property type="match status" value="1"/>
</dbReference>
<evidence type="ECO:0000256" key="4">
    <source>
        <dbReference type="ARBA" id="ARBA00023136"/>
    </source>
</evidence>
<dbReference type="Pfam" id="PF05719">
    <property type="entry name" value="GPP34"/>
    <property type="match status" value="1"/>
</dbReference>
<keyword evidence="3" id="KW-0446">Lipid-binding</keyword>
<name>A0A7W7HIN1_9ACTN</name>
<protein>
    <recommendedName>
        <fullName evidence="10">GPP34 family phosphoprotein</fullName>
    </recommendedName>
</protein>
<organism evidence="7 8">
    <name type="scientific">Actinoplanes lobatus</name>
    <dbReference type="NCBI Taxonomy" id="113568"/>
    <lineage>
        <taxon>Bacteria</taxon>
        <taxon>Bacillati</taxon>
        <taxon>Actinomycetota</taxon>
        <taxon>Actinomycetes</taxon>
        <taxon>Micromonosporales</taxon>
        <taxon>Micromonosporaceae</taxon>
        <taxon>Actinoplanes</taxon>
    </lineage>
</organism>
<dbReference type="GO" id="GO:0070273">
    <property type="term" value="F:phosphatidylinositol-4-phosphate binding"/>
    <property type="evidence" value="ECO:0007669"/>
    <property type="project" value="InterPro"/>
</dbReference>
<dbReference type="InterPro" id="IPR008628">
    <property type="entry name" value="GPP34-like"/>
</dbReference>
<dbReference type="Proteomes" id="UP000590511">
    <property type="component" value="Unassembled WGS sequence"/>
</dbReference>
<evidence type="ECO:0000313" key="8">
    <source>
        <dbReference type="Proteomes" id="UP000590511"/>
    </source>
</evidence>
<dbReference type="EMBL" id="BOMP01000121">
    <property type="protein sequence ID" value="GIE44227.1"/>
    <property type="molecule type" value="Genomic_DNA"/>
</dbReference>
<evidence type="ECO:0000256" key="1">
    <source>
        <dbReference type="ARBA" id="ARBA00004255"/>
    </source>
</evidence>
<dbReference type="GO" id="GO:0005737">
    <property type="term" value="C:cytoplasm"/>
    <property type="evidence" value="ECO:0007669"/>
    <property type="project" value="UniProtKB-ARBA"/>
</dbReference>
<reference evidence="6 9" key="2">
    <citation type="submission" date="2021-01" db="EMBL/GenBank/DDBJ databases">
        <title>Whole genome shotgun sequence of Actinoplanes lobatus NBRC 12513.</title>
        <authorList>
            <person name="Komaki H."/>
            <person name="Tamura T."/>
        </authorList>
    </citation>
    <scope>NUCLEOTIDE SEQUENCE [LARGE SCALE GENOMIC DNA]</scope>
    <source>
        <strain evidence="6 9">NBRC 12513</strain>
    </source>
</reference>
<evidence type="ECO:0000256" key="3">
    <source>
        <dbReference type="ARBA" id="ARBA00023121"/>
    </source>
</evidence>
<evidence type="ECO:0000313" key="7">
    <source>
        <dbReference type="EMBL" id="MBB4751241.1"/>
    </source>
</evidence>
<comment type="subcellular location">
    <subcellularLocation>
        <location evidence="1">Golgi apparatus membrane</location>
        <topology evidence="1">Peripheral membrane protein</topology>
        <orientation evidence="1">Cytoplasmic side</orientation>
    </subcellularLocation>
</comment>
<evidence type="ECO:0000256" key="2">
    <source>
        <dbReference type="ARBA" id="ARBA00023034"/>
    </source>
</evidence>
<evidence type="ECO:0000256" key="5">
    <source>
        <dbReference type="SAM" id="Phobius"/>
    </source>
</evidence>
<proteinExistence type="predicted"/>
<evidence type="ECO:0000313" key="9">
    <source>
        <dbReference type="Proteomes" id="UP000631312"/>
    </source>
</evidence>
<gene>
    <name evidence="6" type="ORF">Alo02nite_71250</name>
    <name evidence="7" type="ORF">BJ964_005402</name>
</gene>
<keyword evidence="5" id="KW-1133">Transmembrane helix</keyword>
<accession>A0A7W7HIN1</accession>